<dbReference type="Proteomes" id="UP000249375">
    <property type="component" value="Chromosome"/>
</dbReference>
<protein>
    <submittedName>
        <fullName evidence="3">DUF4738 domain-containing protein</fullName>
    </submittedName>
</protein>
<dbReference type="Gene3D" id="2.40.128.510">
    <property type="entry name" value="Protein of unknown function DUF4738"/>
    <property type="match status" value="1"/>
</dbReference>
<dbReference type="InterPro" id="IPR031762">
    <property type="entry name" value="DUF4738"/>
</dbReference>
<accession>A0A5P8E5R4</accession>
<feature type="chain" id="PRO_5024421531" evidence="2">
    <location>
        <begin position="23"/>
        <end position="204"/>
    </location>
</feature>
<evidence type="ECO:0000256" key="2">
    <source>
        <dbReference type="SAM" id="SignalP"/>
    </source>
</evidence>
<keyword evidence="4" id="KW-1185">Reference proteome</keyword>
<evidence type="ECO:0000256" key="1">
    <source>
        <dbReference type="SAM" id="MobiDB-lite"/>
    </source>
</evidence>
<dbReference type="AlphaFoldDB" id="A0A5P8E5R4"/>
<dbReference type="OrthoDB" id="1086474at2"/>
<dbReference type="RefSeq" id="WP_111898430.1">
    <property type="nucleotide sequence ID" value="NZ_CP033459.1"/>
</dbReference>
<dbReference type="KEGG" id="alq:C7Y71_004005"/>
<feature type="signal peptide" evidence="2">
    <location>
        <begin position="1"/>
        <end position="22"/>
    </location>
</feature>
<keyword evidence="2" id="KW-0732">Signal</keyword>
<feature type="region of interest" description="Disordered" evidence="1">
    <location>
        <begin position="171"/>
        <end position="204"/>
    </location>
</feature>
<dbReference type="EMBL" id="CP033459">
    <property type="protein sequence ID" value="QFQ12250.1"/>
    <property type="molecule type" value="Genomic_DNA"/>
</dbReference>
<sequence length="204" mass="22072">MKKIIIAAVAFGVLFISTATLSGCKDKKEGSQDSITGKVVNIDKGAEREDKNLTDTFASGGHTFGIAIHRYSDTAGKEYKDEYGDAFFDNIVDIRATRDGEELFSKNFTKSSFRSHIDADTASYILQGIGFDKAKSDANNLTFGVQLGDPGSEEGKFFLLLTIAPTGEIDIRKDSAPDTTADDGGIELKQQKATEPADEPDEQI</sequence>
<evidence type="ECO:0000313" key="3">
    <source>
        <dbReference type="EMBL" id="QFQ12250.1"/>
    </source>
</evidence>
<reference evidence="3 4" key="1">
    <citation type="submission" date="2018-11" db="EMBL/GenBank/DDBJ databases">
        <authorList>
            <person name="Na S.W."/>
            <person name="Baik M."/>
        </authorList>
    </citation>
    <scope>NUCLEOTIDE SEQUENCE [LARGE SCALE GENOMIC DNA]</scope>
    <source>
        <strain evidence="3 4">E39</strain>
    </source>
</reference>
<dbReference type="Pfam" id="PF15889">
    <property type="entry name" value="DUF4738"/>
    <property type="match status" value="1"/>
</dbReference>
<name>A0A5P8E5R4_9BACT</name>
<gene>
    <name evidence="3" type="ORF">C7Y71_004005</name>
</gene>
<organism evidence="3 4">
    <name type="scientific">Pseudoprevotella muciniphila</name>
    <dbReference type="NCBI Taxonomy" id="2133944"/>
    <lineage>
        <taxon>Bacteria</taxon>
        <taxon>Pseudomonadati</taxon>
        <taxon>Bacteroidota</taxon>
        <taxon>Bacteroidia</taxon>
        <taxon>Bacteroidales</taxon>
        <taxon>Prevotellaceae</taxon>
        <taxon>Pseudoprevotella</taxon>
    </lineage>
</organism>
<proteinExistence type="predicted"/>
<evidence type="ECO:0000313" key="4">
    <source>
        <dbReference type="Proteomes" id="UP000249375"/>
    </source>
</evidence>
<dbReference type="PROSITE" id="PS51257">
    <property type="entry name" value="PROKAR_LIPOPROTEIN"/>
    <property type="match status" value="1"/>
</dbReference>